<sequence>MSTFRVAGLNYVQYSNIAARMLRRALKAEKRGDAAKRDESHIKFTQWKDGKPIGEDLHRLNVIKSS</sequence>
<name>A0AAN8S317_POLSC</name>
<dbReference type="PANTHER" id="PTHR12448:SF0">
    <property type="entry name" value="ATP SYNTHASE SUBUNIT EPSILON, MITOCHONDRIAL"/>
    <property type="match status" value="1"/>
</dbReference>
<dbReference type="Proteomes" id="UP001372834">
    <property type="component" value="Unassembled WGS sequence"/>
</dbReference>
<proteinExistence type="inferred from homology"/>
<dbReference type="EMBL" id="JAWJWF010000045">
    <property type="protein sequence ID" value="KAK6626995.1"/>
    <property type="molecule type" value="Genomic_DNA"/>
</dbReference>
<evidence type="ECO:0000313" key="5">
    <source>
        <dbReference type="Proteomes" id="UP001372834"/>
    </source>
</evidence>
<organism evidence="3 5">
    <name type="scientific">Polyplax serrata</name>
    <name type="common">Common mouse louse</name>
    <dbReference type="NCBI Taxonomy" id="468196"/>
    <lineage>
        <taxon>Eukaryota</taxon>
        <taxon>Metazoa</taxon>
        <taxon>Ecdysozoa</taxon>
        <taxon>Arthropoda</taxon>
        <taxon>Hexapoda</taxon>
        <taxon>Insecta</taxon>
        <taxon>Pterygota</taxon>
        <taxon>Neoptera</taxon>
        <taxon>Paraneoptera</taxon>
        <taxon>Psocodea</taxon>
        <taxon>Troctomorpha</taxon>
        <taxon>Phthiraptera</taxon>
        <taxon>Anoplura</taxon>
        <taxon>Polyplacidae</taxon>
        <taxon>Polyplax</taxon>
    </lineage>
</organism>
<accession>A0AAN8S317</accession>
<protein>
    <submittedName>
        <fullName evidence="3">Uncharacterized protein</fullName>
    </submittedName>
</protein>
<dbReference type="Pfam" id="PF04627">
    <property type="entry name" value="ATP-synt_Eps"/>
    <property type="match status" value="1"/>
</dbReference>
<evidence type="ECO:0000313" key="2">
    <source>
        <dbReference type="EMBL" id="KAK6626995.1"/>
    </source>
</evidence>
<evidence type="ECO:0000313" key="3">
    <source>
        <dbReference type="EMBL" id="KAK6629360.1"/>
    </source>
</evidence>
<dbReference type="GO" id="GO:0005743">
    <property type="term" value="C:mitochondrial inner membrane"/>
    <property type="evidence" value="ECO:0007669"/>
    <property type="project" value="InterPro"/>
</dbReference>
<dbReference type="CDD" id="cd12153">
    <property type="entry name" value="F1-ATPase_epsilon"/>
    <property type="match status" value="1"/>
</dbReference>
<dbReference type="InterPro" id="IPR036742">
    <property type="entry name" value="ATP_synth_F1_esu_sf_mt"/>
</dbReference>
<dbReference type="InterPro" id="IPR006721">
    <property type="entry name" value="ATP_synth_F1_esu_mt"/>
</dbReference>
<dbReference type="Gene3D" id="1.10.1620.20">
    <property type="entry name" value="ATP synthase, F1 complex, epsilon subunit superfamily, mitochondrial"/>
    <property type="match status" value="1"/>
</dbReference>
<dbReference type="GO" id="GO:0046933">
    <property type="term" value="F:proton-transporting ATP synthase activity, rotational mechanism"/>
    <property type="evidence" value="ECO:0007669"/>
    <property type="project" value="InterPro"/>
</dbReference>
<evidence type="ECO:0000313" key="4">
    <source>
        <dbReference type="Proteomes" id="UP001359485"/>
    </source>
</evidence>
<dbReference type="GO" id="GO:0042776">
    <property type="term" value="P:proton motive force-driven mitochondrial ATP synthesis"/>
    <property type="evidence" value="ECO:0007669"/>
    <property type="project" value="TreeGrafter"/>
</dbReference>
<dbReference type="GO" id="GO:0045259">
    <property type="term" value="C:proton-transporting ATP synthase complex"/>
    <property type="evidence" value="ECO:0007669"/>
    <property type="project" value="InterPro"/>
</dbReference>
<dbReference type="Proteomes" id="UP001359485">
    <property type="component" value="Unassembled WGS sequence"/>
</dbReference>
<dbReference type="EMBL" id="JAWJWE010000036">
    <property type="protein sequence ID" value="KAK6629360.1"/>
    <property type="molecule type" value="Genomic_DNA"/>
</dbReference>
<dbReference type="SUPFAM" id="SSF48690">
    <property type="entry name" value="Epsilon subunit of mitochondrial F1F0-ATP synthase"/>
    <property type="match status" value="1"/>
</dbReference>
<comment type="similarity">
    <text evidence="1">Belongs to the eukaryotic ATPase epsilon family.</text>
</comment>
<comment type="caution">
    <text evidence="3">The sequence shown here is derived from an EMBL/GenBank/DDBJ whole genome shotgun (WGS) entry which is preliminary data.</text>
</comment>
<dbReference type="FunFam" id="1.10.1620.20:FF:000005">
    <property type="entry name" value="Uncharacterized protein, isoform A"/>
    <property type="match status" value="1"/>
</dbReference>
<evidence type="ECO:0000256" key="1">
    <source>
        <dbReference type="ARBA" id="ARBA00009502"/>
    </source>
</evidence>
<reference evidence="3 5" key="1">
    <citation type="submission" date="2023-10" db="EMBL/GenBank/DDBJ databases">
        <title>Genomes of two closely related lineages of the louse Polyplax serrata with different host specificities.</title>
        <authorList>
            <person name="Martinu J."/>
            <person name="Tarabai H."/>
            <person name="Stefka J."/>
            <person name="Hypsa V."/>
        </authorList>
    </citation>
    <scope>NUCLEOTIDE SEQUENCE [LARGE SCALE GENOMIC DNA]</scope>
    <source>
        <strain evidence="2">98ZLc_SE</strain>
        <strain evidence="3">HR10_N</strain>
    </source>
</reference>
<gene>
    <name evidence="3" type="ORF">RUM43_003177</name>
    <name evidence="2" type="ORF">RUM44_009472</name>
</gene>
<dbReference type="PANTHER" id="PTHR12448">
    <property type="entry name" value="ATP SYNTHASE EPSILON CHAIN, MITOCHONDRIAL"/>
    <property type="match status" value="1"/>
</dbReference>
<dbReference type="AlphaFoldDB" id="A0AAN8S317"/>
<keyword evidence="4" id="KW-1185">Reference proteome</keyword>